<evidence type="ECO:0000313" key="2">
    <source>
        <dbReference type="Proteomes" id="UP001218218"/>
    </source>
</evidence>
<proteinExistence type="predicted"/>
<protein>
    <submittedName>
        <fullName evidence="1">Uncharacterized protein</fullName>
    </submittedName>
</protein>
<name>A0AAD7EG24_9AGAR</name>
<dbReference type="EMBL" id="JARIHO010000057">
    <property type="protein sequence ID" value="KAJ7318613.1"/>
    <property type="molecule type" value="Genomic_DNA"/>
</dbReference>
<accession>A0AAD7EG24</accession>
<gene>
    <name evidence="1" type="ORF">DFH08DRAFT_714632</name>
</gene>
<reference evidence="1" key="1">
    <citation type="submission" date="2023-03" db="EMBL/GenBank/DDBJ databases">
        <title>Massive genome expansion in bonnet fungi (Mycena s.s.) driven by repeated elements and novel gene families across ecological guilds.</title>
        <authorList>
            <consortium name="Lawrence Berkeley National Laboratory"/>
            <person name="Harder C.B."/>
            <person name="Miyauchi S."/>
            <person name="Viragh M."/>
            <person name="Kuo A."/>
            <person name="Thoen E."/>
            <person name="Andreopoulos B."/>
            <person name="Lu D."/>
            <person name="Skrede I."/>
            <person name="Drula E."/>
            <person name="Henrissat B."/>
            <person name="Morin E."/>
            <person name="Kohler A."/>
            <person name="Barry K."/>
            <person name="LaButti K."/>
            <person name="Morin E."/>
            <person name="Salamov A."/>
            <person name="Lipzen A."/>
            <person name="Mereny Z."/>
            <person name="Hegedus B."/>
            <person name="Baldrian P."/>
            <person name="Stursova M."/>
            <person name="Weitz H."/>
            <person name="Taylor A."/>
            <person name="Grigoriev I.V."/>
            <person name="Nagy L.G."/>
            <person name="Martin F."/>
            <person name="Kauserud H."/>
        </authorList>
    </citation>
    <scope>NUCLEOTIDE SEQUENCE</scope>
    <source>
        <strain evidence="1">CBHHK002</strain>
    </source>
</reference>
<dbReference type="AlphaFoldDB" id="A0AAD7EG24"/>
<dbReference type="Proteomes" id="UP001218218">
    <property type="component" value="Unassembled WGS sequence"/>
</dbReference>
<comment type="caution">
    <text evidence="1">The sequence shown here is derived from an EMBL/GenBank/DDBJ whole genome shotgun (WGS) entry which is preliminary data.</text>
</comment>
<keyword evidence="2" id="KW-1185">Reference proteome</keyword>
<sequence length="108" mass="12493">MLQAAQPYPGDTNSPPLEDNFAEKRFLMYLISDKEYVIADRENIGIDDLTIRIELLHQEDFQPALWYAQTRAEKLGIEWNEGCTEERYLEPIGDVEAGVVQLLLESYQ</sequence>
<organism evidence="1 2">
    <name type="scientific">Mycena albidolilacea</name>
    <dbReference type="NCBI Taxonomy" id="1033008"/>
    <lineage>
        <taxon>Eukaryota</taxon>
        <taxon>Fungi</taxon>
        <taxon>Dikarya</taxon>
        <taxon>Basidiomycota</taxon>
        <taxon>Agaricomycotina</taxon>
        <taxon>Agaricomycetes</taxon>
        <taxon>Agaricomycetidae</taxon>
        <taxon>Agaricales</taxon>
        <taxon>Marasmiineae</taxon>
        <taxon>Mycenaceae</taxon>
        <taxon>Mycena</taxon>
    </lineage>
</organism>
<evidence type="ECO:0000313" key="1">
    <source>
        <dbReference type="EMBL" id="KAJ7318613.1"/>
    </source>
</evidence>